<accession>A0ABW5I4X1</accession>
<evidence type="ECO:0000313" key="3">
    <source>
        <dbReference type="EMBL" id="MFD2483728.1"/>
    </source>
</evidence>
<sequence>MLVVASVGRGSRRDQVVAACLAGAVVVVVGYASGIGLKTTAASSPVAPDQPPAQAAPAPQPVLPNGELPPPGAVQPMPPMPGGGIPPVDAPPPAEPVADVPSGEIPPPTGDIPQPTGDPMPPAPPETPPQTPTGTPPPTETPTCQPSAVQPVLDTVSGLPLVGGLTTGLAVTGPDGLLATIIGSCPAAPAQPAAPPAIPSSGG</sequence>
<reference evidence="4" key="1">
    <citation type="journal article" date="2019" name="Int. J. Syst. Evol. Microbiol.">
        <title>The Global Catalogue of Microorganisms (GCM) 10K type strain sequencing project: providing services to taxonomists for standard genome sequencing and annotation.</title>
        <authorList>
            <consortium name="The Broad Institute Genomics Platform"/>
            <consortium name="The Broad Institute Genome Sequencing Center for Infectious Disease"/>
            <person name="Wu L."/>
            <person name="Ma J."/>
        </authorList>
    </citation>
    <scope>NUCLEOTIDE SEQUENCE [LARGE SCALE GENOMIC DNA]</scope>
    <source>
        <strain evidence="4">CGMCC 4.7638</strain>
    </source>
</reference>
<dbReference type="EMBL" id="JBHUKQ010000014">
    <property type="protein sequence ID" value="MFD2483728.1"/>
    <property type="molecule type" value="Genomic_DNA"/>
</dbReference>
<keyword evidence="4" id="KW-1185">Reference proteome</keyword>
<feature type="transmembrane region" description="Helical" evidence="2">
    <location>
        <begin position="16"/>
        <end position="37"/>
    </location>
</feature>
<evidence type="ECO:0000313" key="4">
    <source>
        <dbReference type="Proteomes" id="UP001597542"/>
    </source>
</evidence>
<name>A0ABW5I4X1_9PSEU</name>
<dbReference type="Proteomes" id="UP001597542">
    <property type="component" value="Unassembled WGS sequence"/>
</dbReference>
<feature type="compositionally biased region" description="Low complexity" evidence="1">
    <location>
        <begin position="41"/>
        <end position="57"/>
    </location>
</feature>
<feature type="region of interest" description="Disordered" evidence="1">
    <location>
        <begin position="41"/>
        <end position="147"/>
    </location>
</feature>
<gene>
    <name evidence="3" type="ORF">ACFSUT_25850</name>
</gene>
<keyword evidence="2" id="KW-1133">Transmembrane helix</keyword>
<protein>
    <submittedName>
        <fullName evidence="3">Uncharacterized protein</fullName>
    </submittedName>
</protein>
<evidence type="ECO:0000256" key="2">
    <source>
        <dbReference type="SAM" id="Phobius"/>
    </source>
</evidence>
<comment type="caution">
    <text evidence="3">The sequence shown here is derived from an EMBL/GenBank/DDBJ whole genome shotgun (WGS) entry which is preliminary data.</text>
</comment>
<proteinExistence type="predicted"/>
<dbReference type="RefSeq" id="WP_344284357.1">
    <property type="nucleotide sequence ID" value="NZ_BAAAHV010000022.1"/>
</dbReference>
<evidence type="ECO:0000256" key="1">
    <source>
        <dbReference type="SAM" id="MobiDB-lite"/>
    </source>
</evidence>
<organism evidence="3 4">
    <name type="scientific">Amycolatopsis albidoflavus</name>
    <dbReference type="NCBI Taxonomy" id="102226"/>
    <lineage>
        <taxon>Bacteria</taxon>
        <taxon>Bacillati</taxon>
        <taxon>Actinomycetota</taxon>
        <taxon>Actinomycetes</taxon>
        <taxon>Pseudonocardiales</taxon>
        <taxon>Pseudonocardiaceae</taxon>
        <taxon>Amycolatopsis</taxon>
    </lineage>
</organism>
<feature type="compositionally biased region" description="Pro residues" evidence="1">
    <location>
        <begin position="58"/>
        <end position="81"/>
    </location>
</feature>
<feature type="compositionally biased region" description="Pro residues" evidence="1">
    <location>
        <begin position="104"/>
        <end position="140"/>
    </location>
</feature>
<keyword evidence="2" id="KW-0472">Membrane</keyword>
<keyword evidence="2" id="KW-0812">Transmembrane</keyword>